<dbReference type="AlphaFoldDB" id="A0A139MZV4"/>
<dbReference type="PATRIC" id="fig|1302.21.peg.2006"/>
<dbReference type="InterPro" id="IPR021080">
    <property type="entry name" value="Minor_capsid_protein"/>
</dbReference>
<dbReference type="Proteomes" id="UP000070096">
    <property type="component" value="Unassembled WGS sequence"/>
</dbReference>
<evidence type="ECO:0000313" key="2">
    <source>
        <dbReference type="Proteomes" id="UP000070096"/>
    </source>
</evidence>
<accession>A0A139MZV4</accession>
<organism evidence="1 2">
    <name type="scientific">Streptococcus gordonii</name>
    <dbReference type="NCBI Taxonomy" id="1302"/>
    <lineage>
        <taxon>Bacteria</taxon>
        <taxon>Bacillati</taxon>
        <taxon>Bacillota</taxon>
        <taxon>Bacilli</taxon>
        <taxon>Lactobacillales</taxon>
        <taxon>Streptococcaceae</taxon>
        <taxon>Streptococcus</taxon>
    </lineage>
</organism>
<name>A0A139MZV4_STRGN</name>
<evidence type="ECO:0000313" key="1">
    <source>
        <dbReference type="EMBL" id="KXT69325.1"/>
    </source>
</evidence>
<proteinExistence type="predicted"/>
<comment type="caution">
    <text evidence="1">The sequence shown here is derived from an EMBL/GenBank/DDBJ whole genome shotgun (WGS) entry which is preliminary data.</text>
</comment>
<protein>
    <submittedName>
        <fullName evidence="1">Phage minor capsid protein</fullName>
    </submittedName>
</protein>
<dbReference type="EMBL" id="LQRC01000242">
    <property type="protein sequence ID" value="KXT69325.1"/>
    <property type="molecule type" value="Genomic_DNA"/>
</dbReference>
<reference evidence="1 2" key="1">
    <citation type="submission" date="2016-01" db="EMBL/GenBank/DDBJ databases">
        <title>Highly variable Streptococcus oralis are common among viridans streptococci isolated from primates.</title>
        <authorList>
            <person name="Denapaite D."/>
            <person name="Rieger M."/>
            <person name="Koendgen S."/>
            <person name="Brueckner R."/>
            <person name="Ochigava I."/>
            <person name="Kappeler P."/>
            <person name="Maetz-Rensing K."/>
            <person name="Leendertz F."/>
            <person name="Hakenbeck R."/>
        </authorList>
    </citation>
    <scope>NUCLEOTIDE SEQUENCE [LARGE SCALE GENOMIC DNA]</scope>
    <source>
        <strain evidence="1 2">DD07</strain>
    </source>
</reference>
<gene>
    <name evidence="1" type="ORF">SGODD07_01814</name>
</gene>
<dbReference type="Pfam" id="PF11114">
    <property type="entry name" value="Minor_capsid_2"/>
    <property type="match status" value="1"/>
</dbReference>
<sequence>MADVRVVVDLGGVDRKLSPEAEKRGKLAMASQGMMIMEPYIPLRGGPLRASGRIETNGDISYNTVYARAHFYGTNGIVVFRRYRTPGTGKRWDRALKANVEKLKQVAVRAMGLR</sequence>